<gene>
    <name evidence="2" type="ORF">FY004_29175</name>
</gene>
<dbReference type="Proteomes" id="UP000323242">
    <property type="component" value="Unassembled WGS sequence"/>
</dbReference>
<dbReference type="RefSeq" id="WP_148904302.1">
    <property type="nucleotide sequence ID" value="NZ_VSZQ01000204.1"/>
</dbReference>
<reference evidence="2 3" key="1">
    <citation type="submission" date="2019-08" db="EMBL/GenBank/DDBJ databases">
        <title>Draft genome for granaticin producer strain Streptomyces parvus C05.</title>
        <authorList>
            <person name="Gonzalez-Pimentel J.L."/>
        </authorList>
    </citation>
    <scope>NUCLEOTIDE SEQUENCE [LARGE SCALE GENOMIC DNA]</scope>
    <source>
        <strain evidence="2 3">C05</strain>
    </source>
</reference>
<accession>A0A5D4IJS5</accession>
<comment type="caution">
    <text evidence="2">The sequence shown here is derived from an EMBL/GenBank/DDBJ whole genome shotgun (WGS) entry which is preliminary data.</text>
</comment>
<dbReference type="Pfam" id="PF03771">
    <property type="entry name" value="SPDY"/>
    <property type="match status" value="2"/>
</dbReference>
<name>A0A5D4IJS5_9ACTN</name>
<proteinExistence type="predicted"/>
<dbReference type="EMBL" id="VSZQ01000204">
    <property type="protein sequence ID" value="TYR52339.1"/>
    <property type="molecule type" value="Genomic_DNA"/>
</dbReference>
<organism evidence="2 3">
    <name type="scientific">Streptomyces parvus</name>
    <dbReference type="NCBI Taxonomy" id="66428"/>
    <lineage>
        <taxon>Bacteria</taxon>
        <taxon>Bacillati</taxon>
        <taxon>Actinomycetota</taxon>
        <taxon>Actinomycetes</taxon>
        <taxon>Kitasatosporales</taxon>
        <taxon>Streptomycetaceae</taxon>
        <taxon>Streptomyces</taxon>
    </lineage>
</organism>
<feature type="domain" description="DUF317" evidence="1">
    <location>
        <begin position="162"/>
        <end position="223"/>
    </location>
</feature>
<feature type="domain" description="DUF317" evidence="1">
    <location>
        <begin position="59"/>
        <end position="116"/>
    </location>
</feature>
<evidence type="ECO:0000313" key="3">
    <source>
        <dbReference type="Proteomes" id="UP000323242"/>
    </source>
</evidence>
<evidence type="ECO:0000313" key="2">
    <source>
        <dbReference type="EMBL" id="TYR52339.1"/>
    </source>
</evidence>
<dbReference type="AlphaFoldDB" id="A0A5D4IJS5"/>
<dbReference type="InterPro" id="IPR005523">
    <property type="entry name" value="DUF317_SPDY"/>
</dbReference>
<protein>
    <submittedName>
        <fullName evidence="2">DUF317 domain-containing protein</fullName>
    </submittedName>
</protein>
<evidence type="ECO:0000259" key="1">
    <source>
        <dbReference type="Pfam" id="PF03771"/>
    </source>
</evidence>
<sequence length="264" mass="29102">MTPPPLDPFNNFGPDQNVKVLPRHLAGPGERDLASIWPFPFEDGWHLHPADEGLAFSSSPCARLWTRLVLEPGTRGQGTWTIGANRIPFGPKAWEITFDVATPAELVRDVHAELLDVYLEDRYRDRDRLFDDDTAPHTAYAPLFARGWSHEVQMAGTQTFRSPDGLGAVQHRFAPGRSRGPDDAPWTAWAGDWANPHWKARFTRGAPATLVAAFTASLISTEPLHRAVKDVPLDFRHSLYMAAATAHQPAAVPPSAGPAPGRTR</sequence>
<keyword evidence="3" id="KW-1185">Reference proteome</keyword>